<proteinExistence type="predicted"/>
<keyword evidence="7" id="KW-1185">Reference proteome</keyword>
<accession>A0AAD9FP14</accession>
<feature type="repeat" description="WD" evidence="3">
    <location>
        <begin position="267"/>
        <end position="294"/>
    </location>
</feature>
<protein>
    <submittedName>
        <fullName evidence="6">Ribosomal large subunit assembly and maintenance-related protein</fullName>
    </submittedName>
</protein>
<comment type="caution">
    <text evidence="6">The sequence shown here is derived from an EMBL/GenBank/DDBJ whole genome shotgun (WGS) entry which is preliminary data.</text>
</comment>
<dbReference type="InterPro" id="IPR024977">
    <property type="entry name" value="Apc4-like_WD40_dom"/>
</dbReference>
<dbReference type="PANTHER" id="PTHR19857:SF8">
    <property type="entry name" value="ANGIO-ASSOCIATED MIGRATORY CELL PROTEIN"/>
    <property type="match status" value="1"/>
</dbReference>
<evidence type="ECO:0000313" key="7">
    <source>
        <dbReference type="Proteomes" id="UP001182556"/>
    </source>
</evidence>
<evidence type="ECO:0000256" key="2">
    <source>
        <dbReference type="ARBA" id="ARBA00022737"/>
    </source>
</evidence>
<evidence type="ECO:0000313" key="6">
    <source>
        <dbReference type="EMBL" id="KAK1922976.1"/>
    </source>
</evidence>
<feature type="repeat" description="WD" evidence="3">
    <location>
        <begin position="147"/>
        <end position="178"/>
    </location>
</feature>
<dbReference type="InterPro" id="IPR015943">
    <property type="entry name" value="WD40/YVTN_repeat-like_dom_sf"/>
</dbReference>
<feature type="compositionally biased region" description="Basic and acidic residues" evidence="4">
    <location>
        <begin position="1"/>
        <end position="10"/>
    </location>
</feature>
<dbReference type="PROSITE" id="PS00678">
    <property type="entry name" value="WD_REPEATS_1"/>
    <property type="match status" value="3"/>
</dbReference>
<dbReference type="EMBL" id="JAODAN010000007">
    <property type="protein sequence ID" value="KAK1922976.1"/>
    <property type="molecule type" value="Genomic_DNA"/>
</dbReference>
<dbReference type="FunFam" id="2.130.10.10:FF:000513">
    <property type="entry name" value="Unplaced genomic scaffold supercont1.3, whole genome shotgun sequence"/>
    <property type="match status" value="1"/>
</dbReference>
<evidence type="ECO:0000256" key="3">
    <source>
        <dbReference type="PROSITE-ProRule" id="PRU00221"/>
    </source>
</evidence>
<dbReference type="Pfam" id="PF12894">
    <property type="entry name" value="ANAPC4_WD40"/>
    <property type="match status" value="1"/>
</dbReference>
<dbReference type="PANTHER" id="PTHR19857">
    <property type="entry name" value="MITOCHONDRIAL DIVISION PROTEIN 1-RELATED"/>
    <property type="match status" value="1"/>
</dbReference>
<feature type="repeat" description="WD" evidence="3">
    <location>
        <begin position="399"/>
        <end position="442"/>
    </location>
</feature>
<dbReference type="Pfam" id="PF00400">
    <property type="entry name" value="WD40"/>
    <property type="match status" value="2"/>
</dbReference>
<evidence type="ECO:0000256" key="4">
    <source>
        <dbReference type="SAM" id="MobiDB-lite"/>
    </source>
</evidence>
<keyword evidence="2" id="KW-0677">Repeat</keyword>
<dbReference type="AlphaFoldDB" id="A0AAD9FP14"/>
<feature type="compositionally biased region" description="Basic and acidic residues" evidence="4">
    <location>
        <begin position="17"/>
        <end position="27"/>
    </location>
</feature>
<dbReference type="PROSITE" id="PS50294">
    <property type="entry name" value="WD_REPEATS_REGION"/>
    <property type="match status" value="2"/>
</dbReference>
<sequence length="482" mass="51122">MSHPHEHEQLHEEEDDAQLHDEDIVEVHEDDDIEGHFEPMEEGYESDGDDAKYDGEIIIGAPMPGEEEDMDMDGEGQEELREDNSWGVNALHASQQSVFAVALHPSFPNPPLAISGGEDDDGFLYCPIPSEGSSSSFNNETFKPVRLTGHSDSVVSVGWNFDGEMVATGGMDGRVRVWRRVKGRKGTPPIDAAPTGSNPGEWKDWEFLTSLETGSEIQWLTWHPKGNVLAAGCEDSSVWLWNLPSGNTITVLSSHTLPATCGIFPPPNGRQLLTTSLDSSLILWEVSSSTPIFKSSMFCPPNSPEVDPAEHGITALAVSPNGQIAAVGGAAGGVRIVGLEKGNILATLKGHAEGESIEALTFIDVLGGAAGGKGVVLVSGGTDGKGFVWDVNTGRVRAELQHDEPITSLAPHPAPNYHLLTSASADGTLKTWDVRTGALISTHKGHMGVVNGVAVASAPEGTDAKEVVVSAGDEGVSLIWKV</sequence>
<feature type="repeat" description="WD" evidence="3">
    <location>
        <begin position="220"/>
        <end position="251"/>
    </location>
</feature>
<evidence type="ECO:0000256" key="1">
    <source>
        <dbReference type="ARBA" id="ARBA00022574"/>
    </source>
</evidence>
<reference evidence="6" key="1">
    <citation type="submission" date="2023-02" db="EMBL/GenBank/DDBJ databases">
        <title>Identification and recombinant expression of a fungal hydrolase from Papiliotrema laurentii that hydrolyzes apple cutin and clears colloidal polyester polyurethane.</title>
        <authorList>
            <consortium name="DOE Joint Genome Institute"/>
            <person name="Roman V.A."/>
            <person name="Bojanowski C."/>
            <person name="Crable B.R."/>
            <person name="Wagner D.N."/>
            <person name="Hung C.S."/>
            <person name="Nadeau L.J."/>
            <person name="Schratz L."/>
            <person name="Haridas S."/>
            <person name="Pangilinan J."/>
            <person name="Lipzen A."/>
            <person name="Na H."/>
            <person name="Yan M."/>
            <person name="Ng V."/>
            <person name="Grigoriev I.V."/>
            <person name="Spatafora J.W."/>
            <person name="Barlow D."/>
            <person name="Biffinger J."/>
            <person name="Kelley-Loughnane N."/>
            <person name="Varaljay V.A."/>
            <person name="Crookes-Goodson W.J."/>
        </authorList>
    </citation>
    <scope>NUCLEOTIDE SEQUENCE</scope>
    <source>
        <strain evidence="6">5307AH</strain>
    </source>
</reference>
<name>A0AAD9FP14_PAPLA</name>
<organism evidence="6 7">
    <name type="scientific">Papiliotrema laurentii</name>
    <name type="common">Cryptococcus laurentii</name>
    <dbReference type="NCBI Taxonomy" id="5418"/>
    <lineage>
        <taxon>Eukaryota</taxon>
        <taxon>Fungi</taxon>
        <taxon>Dikarya</taxon>
        <taxon>Basidiomycota</taxon>
        <taxon>Agaricomycotina</taxon>
        <taxon>Tremellomycetes</taxon>
        <taxon>Tremellales</taxon>
        <taxon>Rhynchogastremaceae</taxon>
        <taxon>Papiliotrema</taxon>
    </lineage>
</organism>
<dbReference type="InterPro" id="IPR051179">
    <property type="entry name" value="WD_repeat_multifunction"/>
</dbReference>
<feature type="region of interest" description="Disordered" evidence="4">
    <location>
        <begin position="1"/>
        <end position="52"/>
    </location>
</feature>
<dbReference type="InterPro" id="IPR036322">
    <property type="entry name" value="WD40_repeat_dom_sf"/>
</dbReference>
<dbReference type="Gene3D" id="2.130.10.10">
    <property type="entry name" value="YVTN repeat-like/Quinoprotein amine dehydrogenase"/>
    <property type="match status" value="1"/>
</dbReference>
<feature type="domain" description="Anaphase-promoting complex subunit 4-like WD40" evidence="5">
    <location>
        <begin position="210"/>
        <end position="257"/>
    </location>
</feature>
<dbReference type="SUPFAM" id="SSF50978">
    <property type="entry name" value="WD40 repeat-like"/>
    <property type="match status" value="1"/>
</dbReference>
<dbReference type="SMART" id="SM00320">
    <property type="entry name" value="WD40"/>
    <property type="match status" value="8"/>
</dbReference>
<dbReference type="Proteomes" id="UP001182556">
    <property type="component" value="Unassembled WGS sequence"/>
</dbReference>
<keyword evidence="1 3" id="KW-0853">WD repeat</keyword>
<dbReference type="InterPro" id="IPR019775">
    <property type="entry name" value="WD40_repeat_CS"/>
</dbReference>
<dbReference type="InterPro" id="IPR001680">
    <property type="entry name" value="WD40_rpt"/>
</dbReference>
<dbReference type="PROSITE" id="PS50082">
    <property type="entry name" value="WD_REPEATS_2"/>
    <property type="match status" value="4"/>
</dbReference>
<evidence type="ECO:0000259" key="5">
    <source>
        <dbReference type="Pfam" id="PF12894"/>
    </source>
</evidence>
<gene>
    <name evidence="6" type="ORF">DB88DRAFT_493374</name>
</gene>